<dbReference type="InterPro" id="IPR050168">
    <property type="entry name" value="AAA_ATPase_domain"/>
</dbReference>
<evidence type="ECO:0000256" key="8">
    <source>
        <dbReference type="ARBA" id="ARBA00022927"/>
    </source>
</evidence>
<reference evidence="15 16" key="1">
    <citation type="submission" date="2016-03" db="EMBL/GenBank/DDBJ databases">
        <authorList>
            <person name="Devillers H."/>
        </authorList>
    </citation>
    <scope>NUCLEOTIDE SEQUENCE [LARGE SCALE GENOMIC DNA]</scope>
    <source>
        <strain evidence="15">CBS 6772</strain>
    </source>
</reference>
<dbReference type="GO" id="GO:0016887">
    <property type="term" value="F:ATP hydrolysis activity"/>
    <property type="evidence" value="ECO:0007669"/>
    <property type="project" value="InterPro"/>
</dbReference>
<comment type="catalytic activity">
    <reaction evidence="12">
        <text>ATP + H2O = ADP + phosphate + H(+)</text>
        <dbReference type="Rhea" id="RHEA:13065"/>
        <dbReference type="ChEBI" id="CHEBI:15377"/>
        <dbReference type="ChEBI" id="CHEBI:15378"/>
        <dbReference type="ChEBI" id="CHEBI:30616"/>
        <dbReference type="ChEBI" id="CHEBI:43474"/>
        <dbReference type="ChEBI" id="CHEBI:456216"/>
    </reaction>
    <physiologicalReaction direction="left-to-right" evidence="12">
        <dbReference type="Rhea" id="RHEA:13066"/>
    </physiologicalReaction>
</comment>
<keyword evidence="4" id="KW-0962">Peroxisome biogenesis</keyword>
<evidence type="ECO:0000256" key="4">
    <source>
        <dbReference type="ARBA" id="ARBA00022593"/>
    </source>
</evidence>
<evidence type="ECO:0000256" key="10">
    <source>
        <dbReference type="ARBA" id="ARBA00032509"/>
    </source>
</evidence>
<evidence type="ECO:0000256" key="1">
    <source>
        <dbReference type="ARBA" id="ARBA00004370"/>
    </source>
</evidence>
<accession>A0A1G4MA81</accession>
<dbReference type="InterPro" id="IPR041569">
    <property type="entry name" value="AAA_lid_3"/>
</dbReference>
<evidence type="ECO:0000256" key="6">
    <source>
        <dbReference type="ARBA" id="ARBA00022801"/>
    </source>
</evidence>
<evidence type="ECO:0000256" key="13">
    <source>
        <dbReference type="SAM" id="MobiDB-lite"/>
    </source>
</evidence>
<dbReference type="Proteomes" id="UP000190831">
    <property type="component" value="Chromosome C"/>
</dbReference>
<dbReference type="SMART" id="SM00382">
    <property type="entry name" value="AAA"/>
    <property type="match status" value="2"/>
</dbReference>
<dbReference type="FunFam" id="3.40.50.300:FF:000149">
    <property type="entry name" value="Nuclear valosin-containing protein-like"/>
    <property type="match status" value="1"/>
</dbReference>
<dbReference type="InterPro" id="IPR009010">
    <property type="entry name" value="Asp_de-COase-like_dom_sf"/>
</dbReference>
<dbReference type="EMBL" id="LT598485">
    <property type="protein sequence ID" value="SCW00772.1"/>
    <property type="molecule type" value="Genomic_DNA"/>
</dbReference>
<dbReference type="Pfam" id="PF09262">
    <property type="entry name" value="PEX-1N"/>
    <property type="match status" value="1"/>
</dbReference>
<dbReference type="Gene3D" id="3.40.50.300">
    <property type="entry name" value="P-loop containing nucleotide triphosphate hydrolases"/>
    <property type="match status" value="2"/>
</dbReference>
<dbReference type="InterPro" id="IPR015342">
    <property type="entry name" value="PEX1-N_C-lobe"/>
</dbReference>
<dbReference type="OrthoDB" id="2187at2759"/>
<keyword evidence="16" id="KW-1185">Reference proteome</keyword>
<dbReference type="InterPro" id="IPR003960">
    <property type="entry name" value="ATPase_AAA_CS"/>
</dbReference>
<evidence type="ECO:0000256" key="12">
    <source>
        <dbReference type="ARBA" id="ARBA00048778"/>
    </source>
</evidence>
<evidence type="ECO:0000256" key="9">
    <source>
        <dbReference type="ARBA" id="ARBA00023136"/>
    </source>
</evidence>
<dbReference type="GO" id="GO:0005778">
    <property type="term" value="C:peroxisomal membrane"/>
    <property type="evidence" value="ECO:0007669"/>
    <property type="project" value="TreeGrafter"/>
</dbReference>
<dbReference type="Gene3D" id="3.10.330.10">
    <property type="match status" value="1"/>
</dbReference>
<dbReference type="InterPro" id="IPR029067">
    <property type="entry name" value="CDC48_domain_2-like_sf"/>
</dbReference>
<evidence type="ECO:0000313" key="15">
    <source>
        <dbReference type="EMBL" id="SCW00772.1"/>
    </source>
</evidence>
<dbReference type="InterPro" id="IPR003593">
    <property type="entry name" value="AAA+_ATPase"/>
</dbReference>
<comment type="similarity">
    <text evidence="2">Belongs to the AAA ATPase family.</text>
</comment>
<organism evidence="15 16">
    <name type="scientific">Lachancea fermentati</name>
    <name type="common">Zygosaccharomyces fermentati</name>
    <dbReference type="NCBI Taxonomy" id="4955"/>
    <lineage>
        <taxon>Eukaryota</taxon>
        <taxon>Fungi</taxon>
        <taxon>Dikarya</taxon>
        <taxon>Ascomycota</taxon>
        <taxon>Saccharomycotina</taxon>
        <taxon>Saccharomycetes</taxon>
        <taxon>Saccharomycetales</taxon>
        <taxon>Saccharomycetaceae</taxon>
        <taxon>Lachancea</taxon>
    </lineage>
</organism>
<evidence type="ECO:0000313" key="16">
    <source>
        <dbReference type="Proteomes" id="UP000190831"/>
    </source>
</evidence>
<evidence type="ECO:0000256" key="2">
    <source>
        <dbReference type="ARBA" id="ARBA00006914"/>
    </source>
</evidence>
<dbReference type="Pfam" id="PF00004">
    <property type="entry name" value="AAA"/>
    <property type="match status" value="1"/>
</dbReference>
<dbReference type="SUPFAM" id="SSF54585">
    <property type="entry name" value="Cdc48 domain 2-like"/>
    <property type="match status" value="1"/>
</dbReference>
<dbReference type="InterPro" id="IPR027417">
    <property type="entry name" value="P-loop_NTPase"/>
</dbReference>
<dbReference type="AlphaFoldDB" id="A0A1G4MA81"/>
<evidence type="ECO:0000256" key="7">
    <source>
        <dbReference type="ARBA" id="ARBA00022840"/>
    </source>
</evidence>
<evidence type="ECO:0000256" key="3">
    <source>
        <dbReference type="ARBA" id="ARBA00022448"/>
    </source>
</evidence>
<name>A0A1G4MA81_LACFM</name>
<keyword evidence="6" id="KW-0378">Hydrolase</keyword>
<dbReference type="STRING" id="4955.A0A1G4MA81"/>
<dbReference type="SUPFAM" id="SSF52540">
    <property type="entry name" value="P-loop containing nucleoside triphosphate hydrolases"/>
    <property type="match status" value="2"/>
</dbReference>
<dbReference type="PANTHER" id="PTHR23077:SF12">
    <property type="entry name" value="PEROXISOMAL ATPASE PEX1"/>
    <property type="match status" value="1"/>
</dbReference>
<feature type="domain" description="AAA+ ATPase" evidence="14">
    <location>
        <begin position="437"/>
        <end position="634"/>
    </location>
</feature>
<evidence type="ECO:0000256" key="11">
    <source>
        <dbReference type="ARBA" id="ARBA00034532"/>
    </source>
</evidence>
<evidence type="ECO:0000256" key="5">
    <source>
        <dbReference type="ARBA" id="ARBA00022741"/>
    </source>
</evidence>
<dbReference type="OMA" id="LCYNAYL"/>
<dbReference type="GO" id="GO:0005829">
    <property type="term" value="C:cytosol"/>
    <property type="evidence" value="ECO:0007669"/>
    <property type="project" value="TreeGrafter"/>
</dbReference>
<proteinExistence type="inferred from homology"/>
<dbReference type="GO" id="GO:0016558">
    <property type="term" value="P:protein import into peroxisome matrix"/>
    <property type="evidence" value="ECO:0007669"/>
    <property type="project" value="TreeGrafter"/>
</dbReference>
<dbReference type="PANTHER" id="PTHR23077">
    <property type="entry name" value="AAA-FAMILY ATPASE"/>
    <property type="match status" value="1"/>
</dbReference>
<feature type="region of interest" description="Disordered" evidence="13">
    <location>
        <begin position="1002"/>
        <end position="1022"/>
    </location>
</feature>
<dbReference type="InterPro" id="IPR003959">
    <property type="entry name" value="ATPase_AAA_core"/>
</dbReference>
<dbReference type="Gene3D" id="2.40.40.20">
    <property type="match status" value="1"/>
</dbReference>
<dbReference type="PROSITE" id="PS00674">
    <property type="entry name" value="AAA"/>
    <property type="match status" value="1"/>
</dbReference>
<dbReference type="GO" id="GO:0005524">
    <property type="term" value="F:ATP binding"/>
    <property type="evidence" value="ECO:0007669"/>
    <property type="project" value="UniProtKB-KW"/>
</dbReference>
<dbReference type="CDD" id="cd19526">
    <property type="entry name" value="RecA-like_PEX1_r2"/>
    <property type="match status" value="1"/>
</dbReference>
<protein>
    <recommendedName>
        <fullName evidence="11">Peroxisomal ATPase PEX1</fullName>
    </recommendedName>
    <alternativeName>
        <fullName evidence="10">Peroxin-1</fullName>
    </alternativeName>
</protein>
<keyword evidence="8" id="KW-0653">Protein transport</keyword>
<keyword evidence="9" id="KW-0472">Membrane</keyword>
<dbReference type="Gene3D" id="1.10.8.60">
    <property type="match status" value="2"/>
</dbReference>
<evidence type="ECO:0000259" key="14">
    <source>
        <dbReference type="SMART" id="SM00382"/>
    </source>
</evidence>
<keyword evidence="3" id="KW-0813">Transport</keyword>
<keyword evidence="5" id="KW-0547">Nucleotide-binding</keyword>
<feature type="domain" description="AAA+ ATPase" evidence="14">
    <location>
        <begin position="714"/>
        <end position="850"/>
    </location>
</feature>
<gene>
    <name evidence="15" type="ORF">LAFE_0C11650G</name>
</gene>
<keyword evidence="7" id="KW-0067">ATP-binding</keyword>
<dbReference type="SUPFAM" id="SSF50692">
    <property type="entry name" value="ADC-like"/>
    <property type="match status" value="1"/>
</dbReference>
<comment type="subcellular location">
    <subcellularLocation>
        <location evidence="1">Membrane</location>
    </subcellularLocation>
</comment>
<sequence length="1022" mass="113444">MVSIGDGQLSFPSVRIGLSDDIKGNFVRLPGSIVQMLESTPIPVQNFGIETSYKGRHLYLGWDGHESLQLLNGQSVVQINPTVAAIHGLRGGEEVTINVKLFDDSLIATEVYIDPETSDDWEIIESNAQFFQDQILHQTRIVSKNQTLVCYVEEIVAKFNVQKIIPENLSFARLTTDSLIIVKPRENRIRTANEKAPQSLSAFSIQKPELTRSLLRKNDMAGFQLQMHPQCIKSSLAFVSVISNPIESEKKTSDADDKTAVEVAKKIVVEILSNKEIPLNHVVISDLCRQALNLVANNGEKIQVEFVDQNDEAIAPIVIAHKVKHSTEPSNILIKGDMDNSTNESIENFMTSMNDIIITDKTFLSGKDIYLELFTKSGNRVPFHRWKSEEITWRYSPDDVTVLEPIRYAQPVKPDTAIGVDSVLEEMLDYVTSPIVSSSGSLLHGSSGMGKTLLLQNLSYRLLSESPHYVKYVDCQQIAESGSFPKMKQLVLKWCSICYWHKPSLLILDNAETIFPSTKSEEEAPAGSAFDASSVKLCQLFISAVENINRKNWASMRVLLSAKNKDSLNQMLFSNHFVGTYWHLKPPQRDQRSDILLDLLDRKKLLLASNVDITSLSIETEGFSPRDIALLSDKIFCLHISAHEDETEPLVKTTFDEAIKGFTPSSLKGIKLQKNTGVKWSSIGALQKAKTLLLETLEWPTKYAPVFAKCPLRLRSGILLYGYPGCGKTMLASAVAQQCSLNFISVKGPEILNKYIGASEQSVREIFERAQAAKPCVLFFDEFDSIAPKRGHDSIGVTDRVVNQMLTQMDGAEGLDGVYVLAATSRPDLIDSALLRPGRLDKSILCGIPNETERLQILNAVTTSGDMNMESDCDLSQVARETHGFSGADLQGLCYNAYLKAVHRTLNSHASKSDSFEDSQGDPESDMRYTLLSDNAAPPHDFIERVRERYTQSVSERTVSGSTPVVITLNDFIEASAETKPSISASEFQKLSEIYGKFANDRDGEMRSGEASNEIGGRTTLM</sequence>
<dbReference type="Pfam" id="PF17862">
    <property type="entry name" value="AAA_lid_3"/>
    <property type="match status" value="1"/>
</dbReference>